<gene>
    <name evidence="2" type="ORF">JOQ06_029777</name>
</gene>
<dbReference type="AlphaFoldDB" id="A0AAD6FF92"/>
<organism evidence="2 3">
    <name type="scientific">Pogonophryne albipinna</name>
    <dbReference type="NCBI Taxonomy" id="1090488"/>
    <lineage>
        <taxon>Eukaryota</taxon>
        <taxon>Metazoa</taxon>
        <taxon>Chordata</taxon>
        <taxon>Craniata</taxon>
        <taxon>Vertebrata</taxon>
        <taxon>Euteleostomi</taxon>
        <taxon>Actinopterygii</taxon>
        <taxon>Neopterygii</taxon>
        <taxon>Teleostei</taxon>
        <taxon>Neoteleostei</taxon>
        <taxon>Acanthomorphata</taxon>
        <taxon>Eupercaria</taxon>
        <taxon>Perciformes</taxon>
        <taxon>Notothenioidei</taxon>
        <taxon>Pogonophryne</taxon>
    </lineage>
</organism>
<evidence type="ECO:0000313" key="3">
    <source>
        <dbReference type="Proteomes" id="UP001219934"/>
    </source>
</evidence>
<proteinExistence type="predicted"/>
<reference evidence="2" key="1">
    <citation type="submission" date="2022-11" db="EMBL/GenBank/DDBJ databases">
        <title>Chromosome-level genome of Pogonophryne albipinna.</title>
        <authorList>
            <person name="Jo E."/>
        </authorList>
    </citation>
    <scope>NUCLEOTIDE SEQUENCE</scope>
    <source>
        <strain evidence="2">SGF0006</strain>
        <tissue evidence="2">Muscle</tissue>
    </source>
</reference>
<name>A0AAD6FF92_9TELE</name>
<evidence type="ECO:0000259" key="1">
    <source>
        <dbReference type="Pfam" id="PF18717"/>
    </source>
</evidence>
<dbReference type="InterPro" id="IPR039598">
    <property type="entry name" value="HMGXB3"/>
</dbReference>
<evidence type="ECO:0000313" key="2">
    <source>
        <dbReference type="EMBL" id="KAJ4932939.1"/>
    </source>
</evidence>
<protein>
    <recommendedName>
        <fullName evidence="1">HMG domain-containing protein</fullName>
    </recommendedName>
</protein>
<comment type="caution">
    <text evidence="2">The sequence shown here is derived from an EMBL/GenBank/DDBJ whole genome shotgun (WGS) entry which is preliminary data.</text>
</comment>
<dbReference type="EMBL" id="JAPTMU010000013">
    <property type="protein sequence ID" value="KAJ4932939.1"/>
    <property type="molecule type" value="Genomic_DNA"/>
</dbReference>
<dbReference type="PANTHER" id="PTHR17609">
    <property type="entry name" value="HMG DOMAIN-CONTAINING PROTEIN 3"/>
    <property type="match status" value="1"/>
</dbReference>
<sequence length="234" mass="26845">MQSLFSCIFQSSGTAKPAVKRCTTCCKLFHCPLCPKFKPCAPSRLEKHLEVHLKNGIMFKAYGNLPVPFNLQRLGSLPLPSMCKNYCKKRRYGGSVLLEKSARITRNARIITMNGVIENVSTYFRRCPQCHMIYRYQEWQDSLHNFDDHVILNVELCVYLRASLQNNVSVSKVLNSLEVVRKVTFPARDTILHGYMHFEALTTNDYSYSCVCCGYYPPVVVMDLHKRSVQLACE</sequence>
<accession>A0AAD6FF92</accession>
<dbReference type="InterPro" id="IPR040648">
    <property type="entry name" value="HMGXB3_CxC4"/>
</dbReference>
<dbReference type="PANTHER" id="PTHR17609:SF3">
    <property type="entry name" value="SAP DOMAIN-CONTAINING PROTEIN"/>
    <property type="match status" value="1"/>
</dbReference>
<dbReference type="Proteomes" id="UP001219934">
    <property type="component" value="Unassembled WGS sequence"/>
</dbReference>
<feature type="domain" description="HMG" evidence="1">
    <location>
        <begin position="78"/>
        <end position="171"/>
    </location>
</feature>
<keyword evidence="3" id="KW-1185">Reference proteome</keyword>
<dbReference type="Pfam" id="PF18717">
    <property type="entry name" value="CxC4"/>
    <property type="match status" value="1"/>
</dbReference>